<evidence type="ECO:0000313" key="2">
    <source>
        <dbReference type="EnsemblMetazoa" id="BGLB027460-PB"/>
    </source>
</evidence>
<proteinExistence type="predicted"/>
<dbReference type="VEuPathDB" id="VectorBase:BGLAX_027712"/>
<dbReference type="VEuPathDB" id="VectorBase:BGLB027460"/>
<protein>
    <recommendedName>
        <fullName evidence="4">Trichohyalin-plectin-homology domain-containing protein</fullName>
    </recommendedName>
</protein>
<keyword evidence="1" id="KW-0175">Coiled coil</keyword>
<dbReference type="Proteomes" id="UP000076420">
    <property type="component" value="Unassembled WGS sequence"/>
</dbReference>
<accession>A0A2C9L611</accession>
<gene>
    <name evidence="2" type="primary">106056394</name>
</gene>
<dbReference type="OrthoDB" id="5982311at2759"/>
<reference evidence="2" key="1">
    <citation type="submission" date="2020-05" db="UniProtKB">
        <authorList>
            <consortium name="EnsemblMetazoa"/>
        </authorList>
    </citation>
    <scope>IDENTIFICATION</scope>
    <source>
        <strain evidence="2">BB02</strain>
    </source>
</reference>
<dbReference type="AlphaFoldDB" id="A0A2C9L611"/>
<dbReference type="KEGG" id="bgt:106056394"/>
<evidence type="ECO:0000313" key="3">
    <source>
        <dbReference type="Proteomes" id="UP000076420"/>
    </source>
</evidence>
<feature type="coiled-coil region" evidence="1">
    <location>
        <begin position="66"/>
        <end position="157"/>
    </location>
</feature>
<dbReference type="EnsemblMetazoa" id="BGLB027460-RB">
    <property type="protein sequence ID" value="BGLB027460-PB"/>
    <property type="gene ID" value="BGLB027460"/>
</dbReference>
<evidence type="ECO:0008006" key="4">
    <source>
        <dbReference type="Google" id="ProtNLM"/>
    </source>
</evidence>
<evidence type="ECO:0000256" key="1">
    <source>
        <dbReference type="SAM" id="Coils"/>
    </source>
</evidence>
<organism evidence="2 3">
    <name type="scientific">Biomphalaria glabrata</name>
    <name type="common">Bloodfluke planorb</name>
    <name type="synonym">Freshwater snail</name>
    <dbReference type="NCBI Taxonomy" id="6526"/>
    <lineage>
        <taxon>Eukaryota</taxon>
        <taxon>Metazoa</taxon>
        <taxon>Spiralia</taxon>
        <taxon>Lophotrochozoa</taxon>
        <taxon>Mollusca</taxon>
        <taxon>Gastropoda</taxon>
        <taxon>Heterobranchia</taxon>
        <taxon>Euthyneura</taxon>
        <taxon>Panpulmonata</taxon>
        <taxon>Hygrophila</taxon>
        <taxon>Lymnaeoidea</taxon>
        <taxon>Planorbidae</taxon>
        <taxon>Biomphalaria</taxon>
    </lineage>
</organism>
<name>A0A2C9L611_BIOGL</name>
<sequence>MSLRVIKHTRNPFETLEKMLNKTTLVTQRVTHNHIIDIGDKILEASCHGDNEGRENAIQEAIESAEARATRELREALRRLKQQKDEERLRALEKQKWYFERLAARISDQRDRAEEERMKEFKRKMEVEKEEALKKQLEECERLKQIAVEEAREALSKQLRNEFAIRKEMEIAAALKKAREAFRKREAEVIEQTRRECEEEARKEAQRVATLHKAEIDSLNHKYDMLEHKFQRELAHRKKVEHDFRVSRLYKMITGDSWITQTANFILTILCNYDTLACSWQIRSCKLLLTRTLNQSNEAHERLLDTLKHKTKH</sequence>